<accession>A0AAD9YGD6</accession>
<evidence type="ECO:0000256" key="1">
    <source>
        <dbReference type="SAM" id="MobiDB-lite"/>
    </source>
</evidence>
<reference evidence="2" key="1">
    <citation type="submission" date="2023-02" db="EMBL/GenBank/DDBJ databases">
        <title>Colletotrichum kahawae CIFC_Que2 genome sequencing and assembly.</title>
        <authorList>
            <person name="Baroncelli R."/>
        </authorList>
    </citation>
    <scope>NUCLEOTIDE SEQUENCE</scope>
    <source>
        <strain evidence="2">CIFC_Que2</strain>
    </source>
</reference>
<organism evidence="2 3">
    <name type="scientific">Colletotrichum kahawae</name>
    <name type="common">Coffee berry disease fungus</name>
    <dbReference type="NCBI Taxonomy" id="34407"/>
    <lineage>
        <taxon>Eukaryota</taxon>
        <taxon>Fungi</taxon>
        <taxon>Dikarya</taxon>
        <taxon>Ascomycota</taxon>
        <taxon>Pezizomycotina</taxon>
        <taxon>Sordariomycetes</taxon>
        <taxon>Hypocreomycetidae</taxon>
        <taxon>Glomerellales</taxon>
        <taxon>Glomerellaceae</taxon>
        <taxon>Colletotrichum</taxon>
        <taxon>Colletotrichum gloeosporioides species complex</taxon>
    </lineage>
</organism>
<keyword evidence="3" id="KW-1185">Reference proteome</keyword>
<dbReference type="EMBL" id="VYYT01000124">
    <property type="protein sequence ID" value="KAK2766397.1"/>
    <property type="molecule type" value="Genomic_DNA"/>
</dbReference>
<feature type="compositionally biased region" description="Polar residues" evidence="1">
    <location>
        <begin position="194"/>
        <end position="204"/>
    </location>
</feature>
<comment type="caution">
    <text evidence="2">The sequence shown here is derived from an EMBL/GenBank/DDBJ whole genome shotgun (WGS) entry which is preliminary data.</text>
</comment>
<name>A0AAD9YGD6_COLKA</name>
<evidence type="ECO:0000313" key="2">
    <source>
        <dbReference type="EMBL" id="KAK2766397.1"/>
    </source>
</evidence>
<feature type="region of interest" description="Disordered" evidence="1">
    <location>
        <begin position="182"/>
        <end position="204"/>
    </location>
</feature>
<feature type="region of interest" description="Disordered" evidence="1">
    <location>
        <begin position="1"/>
        <end position="23"/>
    </location>
</feature>
<dbReference type="AlphaFoldDB" id="A0AAD9YGD6"/>
<gene>
    <name evidence="2" type="ORF">CKAH01_04680</name>
</gene>
<sequence length="204" mass="21872">MTTAWHSPEATNKSNPDGMAIAPAPSMNALAHSLALARTRNRTCTATALSPTQTNQTPFPWPANATDDSPWATTAWMDTSQMQIPQQRYLPRYPTGCRYLTANATYPRPADPIPLGSSSFCGIPRCLPPTTKLLPASCSNSSSWSAPTAKSHCPLLSSGSTRESSSIAITHPLANGLAVKPVRRVSHQTKPGRDNTTTRNSKQS</sequence>
<protein>
    <submittedName>
        <fullName evidence="2">Uncharacterized protein</fullName>
    </submittedName>
</protein>
<evidence type="ECO:0000313" key="3">
    <source>
        <dbReference type="Proteomes" id="UP001281614"/>
    </source>
</evidence>
<dbReference type="Proteomes" id="UP001281614">
    <property type="component" value="Unassembled WGS sequence"/>
</dbReference>
<proteinExistence type="predicted"/>
<feature type="compositionally biased region" description="Polar residues" evidence="1">
    <location>
        <begin position="1"/>
        <end position="15"/>
    </location>
</feature>